<evidence type="ECO:0000256" key="2">
    <source>
        <dbReference type="ARBA" id="ARBA00012118"/>
    </source>
</evidence>
<evidence type="ECO:0000256" key="5">
    <source>
        <dbReference type="ARBA" id="ARBA00022741"/>
    </source>
</evidence>
<feature type="binding site" evidence="10">
    <location>
        <position position="185"/>
    </location>
    <ligand>
        <name>substrate</name>
    </ligand>
</feature>
<keyword evidence="6 8" id="KW-0418">Kinase</keyword>
<evidence type="ECO:0000256" key="4">
    <source>
        <dbReference type="ARBA" id="ARBA00022679"/>
    </source>
</evidence>
<evidence type="ECO:0000256" key="12">
    <source>
        <dbReference type="RuleBase" id="RU004165"/>
    </source>
</evidence>
<keyword evidence="8" id="KW-0479">Metal-binding</keyword>
<evidence type="ECO:0000256" key="10">
    <source>
        <dbReference type="PIRSR" id="PIRSR035805-2"/>
    </source>
</evidence>
<feature type="binding site" evidence="8">
    <location>
        <begin position="94"/>
        <end position="97"/>
    </location>
    <ligand>
        <name>ATP</name>
        <dbReference type="ChEBI" id="CHEBI:30616"/>
    </ligand>
</feature>
<evidence type="ECO:0000256" key="9">
    <source>
        <dbReference type="PIRSR" id="PIRSR035805-1"/>
    </source>
</evidence>
<feature type="binding site" evidence="8">
    <location>
        <position position="192"/>
    </location>
    <ligand>
        <name>Zn(2+)</name>
        <dbReference type="ChEBI" id="CHEBI:29105"/>
    </ligand>
</feature>
<dbReference type="GO" id="GO:0004797">
    <property type="term" value="F:thymidine kinase activity"/>
    <property type="evidence" value="ECO:0007669"/>
    <property type="project" value="UniProtKB-UniRule"/>
</dbReference>
<evidence type="ECO:0000256" key="6">
    <source>
        <dbReference type="ARBA" id="ARBA00022777"/>
    </source>
</evidence>
<comment type="caution">
    <text evidence="13">The sequence shown here is derived from an EMBL/GenBank/DDBJ whole genome shotgun (WGS) entry which is preliminary data.</text>
</comment>
<dbReference type="GO" id="GO:0005524">
    <property type="term" value="F:ATP binding"/>
    <property type="evidence" value="ECO:0007669"/>
    <property type="project" value="UniProtKB-UniRule"/>
</dbReference>
<dbReference type="PROSITE" id="PS00603">
    <property type="entry name" value="TK_CELLULAR_TYPE"/>
    <property type="match status" value="1"/>
</dbReference>
<dbReference type="GO" id="GO:0005829">
    <property type="term" value="C:cytosol"/>
    <property type="evidence" value="ECO:0007669"/>
    <property type="project" value="TreeGrafter"/>
</dbReference>
<dbReference type="Gene3D" id="3.30.60.20">
    <property type="match status" value="1"/>
</dbReference>
<dbReference type="InterPro" id="IPR020633">
    <property type="entry name" value="Thymidine_kinase_CS"/>
</dbReference>
<keyword evidence="3 8" id="KW-0237">DNA synthesis</keyword>
<dbReference type="InterPro" id="IPR001267">
    <property type="entry name" value="Thymidine_kinase"/>
</dbReference>
<dbReference type="Proteomes" id="UP000582837">
    <property type="component" value="Unassembled WGS sequence"/>
</dbReference>
<dbReference type="GO" id="GO:0046104">
    <property type="term" value="P:thymidine metabolic process"/>
    <property type="evidence" value="ECO:0007669"/>
    <property type="project" value="TreeGrafter"/>
</dbReference>
<evidence type="ECO:0000256" key="11">
    <source>
        <dbReference type="RuleBase" id="RU000544"/>
    </source>
</evidence>
<dbReference type="InterPro" id="IPR027417">
    <property type="entry name" value="P-loop_NTPase"/>
</dbReference>
<dbReference type="EMBL" id="JACHIA010000007">
    <property type="protein sequence ID" value="MBB6071093.1"/>
    <property type="molecule type" value="Genomic_DNA"/>
</dbReference>
<feature type="binding site" evidence="8">
    <location>
        <begin position="20"/>
        <end position="27"/>
    </location>
    <ligand>
        <name>ATP</name>
        <dbReference type="ChEBI" id="CHEBI:30616"/>
    </ligand>
</feature>
<dbReference type="PANTHER" id="PTHR11441">
    <property type="entry name" value="THYMIDINE KINASE"/>
    <property type="match status" value="1"/>
</dbReference>
<feature type="binding site" evidence="8">
    <location>
        <position position="154"/>
    </location>
    <ligand>
        <name>Zn(2+)</name>
        <dbReference type="ChEBI" id="CHEBI:29105"/>
    </ligand>
</feature>
<dbReference type="EC" id="2.7.1.21" evidence="2 8"/>
<evidence type="ECO:0000313" key="13">
    <source>
        <dbReference type="EMBL" id="MBB6071093.1"/>
    </source>
</evidence>
<organism evidence="13 14">
    <name type="scientific">Longimicrobium terrae</name>
    <dbReference type="NCBI Taxonomy" id="1639882"/>
    <lineage>
        <taxon>Bacteria</taxon>
        <taxon>Pseudomonadati</taxon>
        <taxon>Gemmatimonadota</taxon>
        <taxon>Longimicrobiia</taxon>
        <taxon>Longimicrobiales</taxon>
        <taxon>Longimicrobiaceae</taxon>
        <taxon>Longimicrobium</taxon>
    </lineage>
</organism>
<reference evidence="13 14" key="1">
    <citation type="submission" date="2020-08" db="EMBL/GenBank/DDBJ databases">
        <title>Genomic Encyclopedia of Type Strains, Phase IV (KMG-IV): sequencing the most valuable type-strain genomes for metagenomic binning, comparative biology and taxonomic classification.</title>
        <authorList>
            <person name="Goeker M."/>
        </authorList>
    </citation>
    <scope>NUCLEOTIDE SEQUENCE [LARGE SCALE GENOMIC DNA]</scope>
    <source>
        <strain evidence="13 14">DSM 29007</strain>
    </source>
</reference>
<keyword evidence="14" id="KW-1185">Reference proteome</keyword>
<dbReference type="PANTHER" id="PTHR11441:SF0">
    <property type="entry name" value="THYMIDINE KINASE, CYTOSOLIC"/>
    <property type="match status" value="1"/>
</dbReference>
<feature type="binding site" evidence="8">
    <location>
        <position position="189"/>
    </location>
    <ligand>
        <name>Zn(2+)</name>
        <dbReference type="ChEBI" id="CHEBI:29105"/>
    </ligand>
</feature>
<evidence type="ECO:0000256" key="1">
    <source>
        <dbReference type="ARBA" id="ARBA00007587"/>
    </source>
</evidence>
<dbReference type="Pfam" id="PF00265">
    <property type="entry name" value="TK"/>
    <property type="match status" value="1"/>
</dbReference>
<feature type="active site" description="Proton acceptor" evidence="8 9">
    <location>
        <position position="95"/>
    </location>
</feature>
<dbReference type="HAMAP" id="MF_00124">
    <property type="entry name" value="Thymidine_kinase"/>
    <property type="match status" value="1"/>
</dbReference>
<evidence type="ECO:0000313" key="14">
    <source>
        <dbReference type="Proteomes" id="UP000582837"/>
    </source>
</evidence>
<comment type="subunit">
    <text evidence="8">Homotetramer.</text>
</comment>
<name>A0A841GZB3_9BACT</name>
<dbReference type="GO" id="GO:0071897">
    <property type="term" value="P:DNA biosynthetic process"/>
    <property type="evidence" value="ECO:0007669"/>
    <property type="project" value="UniProtKB-KW"/>
</dbReference>
<comment type="similarity">
    <text evidence="1 8 12">Belongs to the thymidine kinase family.</text>
</comment>
<accession>A0A841GZB3</accession>
<evidence type="ECO:0000256" key="7">
    <source>
        <dbReference type="ARBA" id="ARBA00022840"/>
    </source>
</evidence>
<dbReference type="SUPFAM" id="SSF57716">
    <property type="entry name" value="Glucocorticoid receptor-like (DNA-binding domain)"/>
    <property type="match status" value="1"/>
</dbReference>
<dbReference type="PIRSF" id="PIRSF035805">
    <property type="entry name" value="TK_cell"/>
    <property type="match status" value="1"/>
</dbReference>
<dbReference type="NCBIfam" id="NF003296">
    <property type="entry name" value="PRK04296.1-1"/>
    <property type="match status" value="1"/>
</dbReference>
<dbReference type="SUPFAM" id="SSF52540">
    <property type="entry name" value="P-loop containing nucleoside triphosphate hydrolases"/>
    <property type="match status" value="1"/>
</dbReference>
<dbReference type="AlphaFoldDB" id="A0A841GZB3"/>
<keyword evidence="5 8" id="KW-0547">Nucleotide-binding</keyword>
<sequence>MRDIALYHGDGHGWIEVITGVMFSGKSEELIRRVRRALIAKRRVQVFKSALDDRYAGVRTISSHAGSDVEAVPVRSSREVAEKVVPGTQVVAIDEVQFLDDGIVEVISALADRGVRVIVAGIDMDFRAEAFGPMPMVLTVAETVDKLHAICVLCGNPATRNQRLVNGEPAPYEGPTIQVGGHEAYEARCRGCHDVPRDARYQTDLLHVLESTPSDPIVLTHEHLRKRA</sequence>
<gene>
    <name evidence="8" type="primary">tdk</name>
    <name evidence="13" type="ORF">HNQ61_002717</name>
</gene>
<keyword evidence="4 8" id="KW-0808">Transferase</keyword>
<evidence type="ECO:0000256" key="8">
    <source>
        <dbReference type="HAMAP-Rule" id="MF_00124"/>
    </source>
</evidence>
<proteinExistence type="inferred from homology"/>
<dbReference type="Gene3D" id="3.40.50.300">
    <property type="entry name" value="P-loop containing nucleotide triphosphate hydrolases"/>
    <property type="match status" value="1"/>
</dbReference>
<evidence type="ECO:0000256" key="3">
    <source>
        <dbReference type="ARBA" id="ARBA00022634"/>
    </source>
</evidence>
<protein>
    <recommendedName>
        <fullName evidence="2 8">Thymidine kinase</fullName>
        <ecNumber evidence="2 8">2.7.1.21</ecNumber>
    </recommendedName>
</protein>
<keyword evidence="8" id="KW-0862">Zinc</keyword>
<feature type="binding site" evidence="8">
    <location>
        <position position="151"/>
    </location>
    <ligand>
        <name>Zn(2+)</name>
        <dbReference type="ChEBI" id="CHEBI:29105"/>
    </ligand>
</feature>
<keyword evidence="8" id="KW-0963">Cytoplasm</keyword>
<feature type="binding site" evidence="10">
    <location>
        <begin position="177"/>
        <end position="180"/>
    </location>
    <ligand>
        <name>substrate</name>
    </ligand>
</feature>
<keyword evidence="7 8" id="KW-0067">ATP-binding</keyword>
<comment type="subcellular location">
    <subcellularLocation>
        <location evidence="8">Cytoplasm</location>
    </subcellularLocation>
</comment>
<dbReference type="GO" id="GO:0008270">
    <property type="term" value="F:zinc ion binding"/>
    <property type="evidence" value="ECO:0007669"/>
    <property type="project" value="UniProtKB-UniRule"/>
</dbReference>
<comment type="catalytic activity">
    <reaction evidence="8 11">
        <text>thymidine + ATP = dTMP + ADP + H(+)</text>
        <dbReference type="Rhea" id="RHEA:19129"/>
        <dbReference type="ChEBI" id="CHEBI:15378"/>
        <dbReference type="ChEBI" id="CHEBI:17748"/>
        <dbReference type="ChEBI" id="CHEBI:30616"/>
        <dbReference type="ChEBI" id="CHEBI:63528"/>
        <dbReference type="ChEBI" id="CHEBI:456216"/>
        <dbReference type="EC" id="2.7.1.21"/>
    </reaction>
</comment>